<proteinExistence type="predicted"/>
<evidence type="ECO:0000313" key="2">
    <source>
        <dbReference type="Proteomes" id="UP001230207"/>
    </source>
</evidence>
<protein>
    <submittedName>
        <fullName evidence="1">Uncharacterized protein</fullName>
    </submittedName>
</protein>
<dbReference type="Proteomes" id="UP001230207">
    <property type="component" value="Unassembled WGS sequence"/>
</dbReference>
<evidence type="ECO:0000313" key="1">
    <source>
        <dbReference type="EMBL" id="MDQ0320781.1"/>
    </source>
</evidence>
<comment type="caution">
    <text evidence="1">The sequence shown here is derived from an EMBL/GenBank/DDBJ whole genome shotgun (WGS) entry which is preliminary data.</text>
</comment>
<name>A0ABU0BSZ3_9HYPH</name>
<dbReference type="RefSeq" id="WP_307230836.1">
    <property type="nucleotide sequence ID" value="NZ_JAUSVF010000001.1"/>
</dbReference>
<reference evidence="1 2" key="1">
    <citation type="submission" date="2023-07" db="EMBL/GenBank/DDBJ databases">
        <title>Genomic Encyclopedia of Type Strains, Phase IV (KMG-IV): sequencing the most valuable type-strain genomes for metagenomic binning, comparative biology and taxonomic classification.</title>
        <authorList>
            <person name="Goeker M."/>
        </authorList>
    </citation>
    <scope>NUCLEOTIDE SEQUENCE [LARGE SCALE GENOMIC DNA]</scope>
    <source>
        <strain evidence="1 2">DSM 1112</strain>
    </source>
</reference>
<keyword evidence="2" id="KW-1185">Reference proteome</keyword>
<sequence length="143" mass="16650">MTAGIEVRNISRSYDYQAKRVLDFEVLIKKNWEYAREYYYKHGEVRRIGGHMHRDGLLSRSKICRVASILEAWLDANPERARLVQTVVEHSACKARGAHLSLDQKMILVRVKKALIKNERIWQAGQLELPMMEDFPLPCHFAA</sequence>
<organism evidence="1 2">
    <name type="scientific">Pararhizobium capsulatum DSM 1112</name>
    <dbReference type="NCBI Taxonomy" id="1121113"/>
    <lineage>
        <taxon>Bacteria</taxon>
        <taxon>Pseudomonadati</taxon>
        <taxon>Pseudomonadota</taxon>
        <taxon>Alphaproteobacteria</taxon>
        <taxon>Hyphomicrobiales</taxon>
        <taxon>Rhizobiaceae</taxon>
        <taxon>Rhizobium/Agrobacterium group</taxon>
        <taxon>Pararhizobium</taxon>
    </lineage>
</organism>
<dbReference type="EMBL" id="JAUSVF010000001">
    <property type="protein sequence ID" value="MDQ0320781.1"/>
    <property type="molecule type" value="Genomic_DNA"/>
</dbReference>
<accession>A0ABU0BSZ3</accession>
<gene>
    <name evidence="1" type="ORF">QO002_002919</name>
</gene>